<proteinExistence type="inferred from homology"/>
<feature type="domain" description="CusB-like beta-barrel" evidence="3">
    <location>
        <begin position="306"/>
        <end position="374"/>
    </location>
</feature>
<dbReference type="InterPro" id="IPR058792">
    <property type="entry name" value="Beta-barrel_RND_2"/>
</dbReference>
<evidence type="ECO:0000313" key="4">
    <source>
        <dbReference type="EMBL" id="QEN07244.1"/>
    </source>
</evidence>
<dbReference type="Gene3D" id="2.40.50.100">
    <property type="match status" value="2"/>
</dbReference>
<dbReference type="Pfam" id="PF25917">
    <property type="entry name" value="BSH_RND"/>
    <property type="match status" value="1"/>
</dbReference>
<dbReference type="SUPFAM" id="SSF111369">
    <property type="entry name" value="HlyD-like secretion proteins"/>
    <property type="match status" value="2"/>
</dbReference>
<dbReference type="AlphaFoldDB" id="A0A5C1QKW2"/>
<dbReference type="InterPro" id="IPR006143">
    <property type="entry name" value="RND_pump_MFP"/>
</dbReference>
<sequence>MVSGQMMKQELLLFCCLLITFSCNKKIPEESNPQEEVPLIQGYVCQKELTKNEIRTYGTIGYLYKADVVPTFGETINDLYFEEGDPVKEGELLALLDFRKLELQMEETKADIDTKHAALLLADQKLNDSRRTMESHFLTIKNAELDLEQKREDLHRIHSILENKKLLFEAGGITEEELLSVELNSREKETALKQSEYSLKMKKIGFREEDLLQEGFKLPEDQDEWINLFIELNTRVQTAEAQLARSEWEAALTRIKTLELYMDECRIRAPIDGIIAKKYMNIGEKAQEDQPLYMIYPIDRVLAILQLSEKELLNIKIGQEVRILSDRDGFEHWGHIHRISPWIQKESRSSEVRVMIDNREAAFKIGQFVRVQIQLSQPEEQIVIPDEALSRGDASSVFVIRRNIVFLKKIILGEEADGKYPVLDGLAEGDHIVMSPPESLMNGMEVRVR</sequence>
<dbReference type="InterPro" id="IPR058625">
    <property type="entry name" value="MdtA-like_BSH"/>
</dbReference>
<dbReference type="Pfam" id="PF25954">
    <property type="entry name" value="Beta-barrel_RND_2"/>
    <property type="match status" value="1"/>
</dbReference>
<evidence type="ECO:0000259" key="3">
    <source>
        <dbReference type="Pfam" id="PF25954"/>
    </source>
</evidence>
<dbReference type="PANTHER" id="PTHR30469">
    <property type="entry name" value="MULTIDRUG RESISTANCE PROTEIN MDTA"/>
    <property type="match status" value="1"/>
</dbReference>
<feature type="domain" description="Multidrug resistance protein MdtA-like barrel-sandwich hybrid" evidence="2">
    <location>
        <begin position="66"/>
        <end position="295"/>
    </location>
</feature>
<dbReference type="EMBL" id="CP036150">
    <property type="protein sequence ID" value="QEN07244.1"/>
    <property type="molecule type" value="Genomic_DNA"/>
</dbReference>
<accession>A0A5C1QKW2</accession>
<dbReference type="Proteomes" id="UP000324209">
    <property type="component" value="Chromosome"/>
</dbReference>
<keyword evidence="5" id="KW-1185">Reference proteome</keyword>
<dbReference type="NCBIfam" id="TIGR01730">
    <property type="entry name" value="RND_mfp"/>
    <property type="match status" value="1"/>
</dbReference>
<dbReference type="KEGG" id="ock:EXM22_04300"/>
<reference evidence="4 5" key="1">
    <citation type="submission" date="2019-02" db="EMBL/GenBank/DDBJ databases">
        <title>Complete Genome Sequence and Methylome Analysis of free living Spirochaetas.</title>
        <authorList>
            <person name="Fomenkov A."/>
            <person name="Dubinina G."/>
            <person name="Leshcheva N."/>
            <person name="Mikheeva N."/>
            <person name="Grabovich M."/>
            <person name="Vincze T."/>
            <person name="Roberts R.J."/>
        </authorList>
    </citation>
    <scope>NUCLEOTIDE SEQUENCE [LARGE SCALE GENOMIC DNA]</scope>
    <source>
        <strain evidence="4 5">K2</strain>
    </source>
</reference>
<dbReference type="GO" id="GO:0015562">
    <property type="term" value="F:efflux transmembrane transporter activity"/>
    <property type="evidence" value="ECO:0007669"/>
    <property type="project" value="TreeGrafter"/>
</dbReference>
<comment type="similarity">
    <text evidence="1">Belongs to the membrane fusion protein (MFP) (TC 8.A.1) family.</text>
</comment>
<name>A0A5C1QKW2_9SPIO</name>
<organism evidence="4 5">
    <name type="scientific">Oceanispirochaeta crateris</name>
    <dbReference type="NCBI Taxonomy" id="2518645"/>
    <lineage>
        <taxon>Bacteria</taxon>
        <taxon>Pseudomonadati</taxon>
        <taxon>Spirochaetota</taxon>
        <taxon>Spirochaetia</taxon>
        <taxon>Spirochaetales</taxon>
        <taxon>Spirochaetaceae</taxon>
        <taxon>Oceanispirochaeta</taxon>
    </lineage>
</organism>
<dbReference type="Gene3D" id="1.10.287.470">
    <property type="entry name" value="Helix hairpin bin"/>
    <property type="match status" value="2"/>
</dbReference>
<evidence type="ECO:0000256" key="1">
    <source>
        <dbReference type="ARBA" id="ARBA00009477"/>
    </source>
</evidence>
<dbReference type="RefSeq" id="WP_149485326.1">
    <property type="nucleotide sequence ID" value="NZ_CP036150.1"/>
</dbReference>
<evidence type="ECO:0000259" key="2">
    <source>
        <dbReference type="Pfam" id="PF25917"/>
    </source>
</evidence>
<dbReference type="GO" id="GO:1990281">
    <property type="term" value="C:efflux pump complex"/>
    <property type="evidence" value="ECO:0007669"/>
    <property type="project" value="TreeGrafter"/>
</dbReference>
<dbReference type="Gene3D" id="2.40.420.20">
    <property type="match status" value="1"/>
</dbReference>
<dbReference type="PANTHER" id="PTHR30469:SF15">
    <property type="entry name" value="HLYD FAMILY OF SECRETION PROTEINS"/>
    <property type="match status" value="1"/>
</dbReference>
<evidence type="ECO:0000313" key="5">
    <source>
        <dbReference type="Proteomes" id="UP000324209"/>
    </source>
</evidence>
<protein>
    <submittedName>
        <fullName evidence="4">Efflux RND transporter periplasmic adaptor subunit</fullName>
    </submittedName>
</protein>
<dbReference type="OrthoDB" id="320389at2"/>
<gene>
    <name evidence="4" type="ORF">EXM22_04300</name>
</gene>
<dbReference type="Gene3D" id="2.40.30.170">
    <property type="match status" value="1"/>
</dbReference>